<dbReference type="Proteomes" id="UP000664203">
    <property type="component" value="Unassembled WGS sequence"/>
</dbReference>
<sequence length="296" mass="31484">MVNNTATFELAFGPADLASMSNTSINLELKFSNSMLASMAHANLKQTFVLGHDSVQGFTIQHGCQLVPFNVNPHLPSRAAPPPGPQGSPVEQSTAPEPPRDSNLSTEAADNGLDQSDDEEWLNAIAATLKPIRRGDLRDPAADDSDQSDDEGWLNTIAGTLEPMRRGSMPVPAPLVPGHPRARTTFEAKLERSLVPAAHPVSTQTPDIDSDETEEEDWKAMGVNALIQTAYANQPHTIPAHPYASAAPKPNTQGSKLRVQRASAGSTSGGRGGQKKRGRGEDTAPGRPVKAKKAKV</sequence>
<reference evidence="2" key="1">
    <citation type="submission" date="2021-03" db="EMBL/GenBank/DDBJ databases">
        <authorList>
            <person name="Tagirdzhanova G."/>
        </authorList>
    </citation>
    <scope>NUCLEOTIDE SEQUENCE</scope>
</reference>
<evidence type="ECO:0000256" key="1">
    <source>
        <dbReference type="SAM" id="MobiDB-lite"/>
    </source>
</evidence>
<gene>
    <name evidence="2" type="ORF">ALECFALPRED_004012</name>
</gene>
<comment type="caution">
    <text evidence="2">The sequence shown here is derived from an EMBL/GenBank/DDBJ whole genome shotgun (WGS) entry which is preliminary data.</text>
</comment>
<dbReference type="AlphaFoldDB" id="A0A8H3ENT7"/>
<proteinExistence type="predicted"/>
<keyword evidence="3" id="KW-1185">Reference proteome</keyword>
<feature type="region of interest" description="Disordered" evidence="1">
    <location>
        <begin position="238"/>
        <end position="296"/>
    </location>
</feature>
<name>A0A8H3ENT7_9LECA</name>
<accession>A0A8H3ENT7</accession>
<dbReference type="EMBL" id="CAJPDR010000025">
    <property type="protein sequence ID" value="CAF9907813.1"/>
    <property type="molecule type" value="Genomic_DNA"/>
</dbReference>
<evidence type="ECO:0000313" key="3">
    <source>
        <dbReference type="Proteomes" id="UP000664203"/>
    </source>
</evidence>
<protein>
    <submittedName>
        <fullName evidence="2">Uncharacterized protein</fullName>
    </submittedName>
</protein>
<feature type="region of interest" description="Disordered" evidence="1">
    <location>
        <begin position="74"/>
        <end position="119"/>
    </location>
</feature>
<dbReference type="OrthoDB" id="10334537at2759"/>
<organism evidence="2 3">
    <name type="scientific">Alectoria fallacina</name>
    <dbReference type="NCBI Taxonomy" id="1903189"/>
    <lineage>
        <taxon>Eukaryota</taxon>
        <taxon>Fungi</taxon>
        <taxon>Dikarya</taxon>
        <taxon>Ascomycota</taxon>
        <taxon>Pezizomycotina</taxon>
        <taxon>Lecanoromycetes</taxon>
        <taxon>OSLEUM clade</taxon>
        <taxon>Lecanoromycetidae</taxon>
        <taxon>Lecanorales</taxon>
        <taxon>Lecanorineae</taxon>
        <taxon>Parmeliaceae</taxon>
        <taxon>Alectoria</taxon>
    </lineage>
</organism>
<evidence type="ECO:0000313" key="2">
    <source>
        <dbReference type="EMBL" id="CAF9907813.1"/>
    </source>
</evidence>